<name>A0ABW3WSU2_9HYPH</name>
<feature type="chain" id="PRO_5047383593" evidence="2">
    <location>
        <begin position="22"/>
        <end position="343"/>
    </location>
</feature>
<dbReference type="PIRSF" id="PIRSF002825">
    <property type="entry name" value="CfbpA"/>
    <property type="match status" value="1"/>
</dbReference>
<keyword evidence="1 2" id="KW-0732">Signal</keyword>
<dbReference type="InterPro" id="IPR026045">
    <property type="entry name" value="Ferric-bd"/>
</dbReference>
<evidence type="ECO:0000256" key="1">
    <source>
        <dbReference type="ARBA" id="ARBA00022729"/>
    </source>
</evidence>
<dbReference type="Pfam" id="PF13343">
    <property type="entry name" value="SBP_bac_6"/>
    <property type="match status" value="1"/>
</dbReference>
<keyword evidence="4" id="KW-1185">Reference proteome</keyword>
<dbReference type="EMBL" id="JBHTND010000001">
    <property type="protein sequence ID" value="MFD1300078.1"/>
    <property type="molecule type" value="Genomic_DNA"/>
</dbReference>
<dbReference type="CDD" id="cd13544">
    <property type="entry name" value="PBP2_Fbp_like_1"/>
    <property type="match status" value="1"/>
</dbReference>
<evidence type="ECO:0000256" key="2">
    <source>
        <dbReference type="SAM" id="SignalP"/>
    </source>
</evidence>
<dbReference type="Gene3D" id="3.40.190.10">
    <property type="entry name" value="Periplasmic binding protein-like II"/>
    <property type="match status" value="2"/>
</dbReference>
<proteinExistence type="predicted"/>
<dbReference type="Proteomes" id="UP001597176">
    <property type="component" value="Unassembled WGS sequence"/>
</dbReference>
<dbReference type="PANTHER" id="PTHR30006">
    <property type="entry name" value="THIAMINE-BINDING PERIPLASMIC PROTEIN-RELATED"/>
    <property type="match status" value="1"/>
</dbReference>
<comment type="caution">
    <text evidence="3">The sequence shown here is derived from an EMBL/GenBank/DDBJ whole genome shotgun (WGS) entry which is preliminary data.</text>
</comment>
<organism evidence="3 4">
    <name type="scientific">Methylobacterium marchantiae</name>
    <dbReference type="NCBI Taxonomy" id="600331"/>
    <lineage>
        <taxon>Bacteria</taxon>
        <taxon>Pseudomonadati</taxon>
        <taxon>Pseudomonadota</taxon>
        <taxon>Alphaproteobacteria</taxon>
        <taxon>Hyphomicrobiales</taxon>
        <taxon>Methylobacteriaceae</taxon>
        <taxon>Methylobacterium</taxon>
    </lineage>
</organism>
<accession>A0ABW3WSU2</accession>
<evidence type="ECO:0000313" key="4">
    <source>
        <dbReference type="Proteomes" id="UP001597176"/>
    </source>
</evidence>
<feature type="signal peptide" evidence="2">
    <location>
        <begin position="1"/>
        <end position="21"/>
    </location>
</feature>
<dbReference type="RefSeq" id="WP_238207804.1">
    <property type="nucleotide sequence ID" value="NZ_JBHTND010000001.1"/>
</dbReference>
<sequence>MKILGLLALTLAMTSSLTAPTAVSAAERTKLTIYTALENDQLGPFKAGIERAVPEVEVVWVRDSTGIITARFLAEKDNPRADMVMGLAASSLLMFEKQGLLATYEPKGADALKPAFRDAKAPYTWTGTDASIGVVCFNTAEAEKDKARTPVRWADLLAPELKGKVVMPHPASSGTGYLLVAGWLQGMGEEAGWAFMDKLHENIAAYLHSGSAPCVQAARGERTAGLSLDMRGASEKTKGAPLAVIVPEDGTGWDEEAYAIVATTKQLDLARKVADWGATRAANELYAKSYAVVAYPGVATVPANYPANAEAAMIKNDLGWMADNRERVLAEWSRRYEAKAAKK</sequence>
<dbReference type="InterPro" id="IPR017663">
    <property type="entry name" value="ABC_2-AEP-bd"/>
</dbReference>
<dbReference type="SUPFAM" id="SSF53850">
    <property type="entry name" value="Periplasmic binding protein-like II"/>
    <property type="match status" value="1"/>
</dbReference>
<reference evidence="4" key="1">
    <citation type="journal article" date="2019" name="Int. J. Syst. Evol. Microbiol.">
        <title>The Global Catalogue of Microorganisms (GCM) 10K type strain sequencing project: providing services to taxonomists for standard genome sequencing and annotation.</title>
        <authorList>
            <consortium name="The Broad Institute Genomics Platform"/>
            <consortium name="The Broad Institute Genome Sequencing Center for Infectious Disease"/>
            <person name="Wu L."/>
            <person name="Ma J."/>
        </authorList>
    </citation>
    <scope>NUCLEOTIDE SEQUENCE [LARGE SCALE GENOMIC DNA]</scope>
    <source>
        <strain evidence="4">CCUG 56108</strain>
    </source>
</reference>
<protein>
    <submittedName>
        <fullName evidence="3">2-aminoethylphosphonate ABC transporter substrate-binding protein</fullName>
    </submittedName>
</protein>
<dbReference type="NCBIfam" id="TIGR03261">
    <property type="entry name" value="phnS2"/>
    <property type="match status" value="1"/>
</dbReference>
<evidence type="ECO:0000313" key="3">
    <source>
        <dbReference type="EMBL" id="MFD1300078.1"/>
    </source>
</evidence>
<gene>
    <name evidence="3" type="ORF">ACFQ4G_00565</name>
</gene>
<dbReference type="PANTHER" id="PTHR30006:SF2">
    <property type="entry name" value="ABC TRANSPORTER SUBSTRATE-BINDING PROTEIN"/>
    <property type="match status" value="1"/>
</dbReference>